<dbReference type="Proteomes" id="UP000321514">
    <property type="component" value="Unassembled WGS sequence"/>
</dbReference>
<evidence type="ECO:0000313" key="4">
    <source>
        <dbReference type="Proteomes" id="UP000321514"/>
    </source>
</evidence>
<reference evidence="2 3" key="1">
    <citation type="submission" date="2016-10" db="EMBL/GenBank/DDBJ databases">
        <authorList>
            <person name="Varghese N."/>
            <person name="Submissions S."/>
        </authorList>
    </citation>
    <scope>NUCLEOTIDE SEQUENCE [LARGE SCALE GENOMIC DNA]</scope>
    <source>
        <strain evidence="2 3">DSM 16525</strain>
    </source>
</reference>
<dbReference type="RefSeq" id="WP_170300427.1">
    <property type="nucleotide sequence ID" value="NZ_BJXR01000021.1"/>
</dbReference>
<dbReference type="EMBL" id="FOIB01000004">
    <property type="protein sequence ID" value="SET98314.1"/>
    <property type="molecule type" value="Genomic_DNA"/>
</dbReference>
<evidence type="ECO:0000313" key="2">
    <source>
        <dbReference type="EMBL" id="SET98314.1"/>
    </source>
</evidence>
<name>A0A511T0R3_MYXFU</name>
<evidence type="ECO:0000313" key="1">
    <source>
        <dbReference type="EMBL" id="GEN07183.1"/>
    </source>
</evidence>
<dbReference type="EMBL" id="BJXR01000021">
    <property type="protein sequence ID" value="GEN07183.1"/>
    <property type="molecule type" value="Genomic_DNA"/>
</dbReference>
<reference evidence="1 4" key="2">
    <citation type="submission" date="2019-07" db="EMBL/GenBank/DDBJ databases">
        <title>Whole genome shotgun sequence of Myxococcus fulvus NBRC 100333.</title>
        <authorList>
            <person name="Hosoyama A."/>
            <person name="Uohara A."/>
            <person name="Ohji S."/>
            <person name="Ichikawa N."/>
        </authorList>
    </citation>
    <scope>NUCLEOTIDE SEQUENCE [LARGE SCALE GENOMIC DNA]</scope>
    <source>
        <strain evidence="1 4">NBRC 100333</strain>
    </source>
</reference>
<evidence type="ECO:0000313" key="3">
    <source>
        <dbReference type="Proteomes" id="UP000183760"/>
    </source>
</evidence>
<keyword evidence="3" id="KW-1185">Reference proteome</keyword>
<comment type="caution">
    <text evidence="1">The sequence shown here is derived from an EMBL/GenBank/DDBJ whole genome shotgun (WGS) entry which is preliminary data.</text>
</comment>
<gene>
    <name evidence="1" type="ORF">MFU01_22200</name>
    <name evidence="2" type="ORF">SAMN05443572_104191</name>
</gene>
<dbReference type="Proteomes" id="UP000183760">
    <property type="component" value="Unassembled WGS sequence"/>
</dbReference>
<accession>A0A511T0R3</accession>
<dbReference type="AlphaFoldDB" id="A0A511T0R3"/>
<protein>
    <submittedName>
        <fullName evidence="1">Uncharacterized protein</fullName>
    </submittedName>
</protein>
<sequence>MAQFFPGLSRCILCKQLIDDAPVTFPAFIPKGHSLWKYQDASFHTPCFDGWEHRARAS</sequence>
<organism evidence="1 4">
    <name type="scientific">Myxococcus fulvus</name>
    <dbReference type="NCBI Taxonomy" id="33"/>
    <lineage>
        <taxon>Bacteria</taxon>
        <taxon>Pseudomonadati</taxon>
        <taxon>Myxococcota</taxon>
        <taxon>Myxococcia</taxon>
        <taxon>Myxococcales</taxon>
        <taxon>Cystobacterineae</taxon>
        <taxon>Myxococcaceae</taxon>
        <taxon>Myxococcus</taxon>
    </lineage>
</organism>
<proteinExistence type="predicted"/>